<proteinExistence type="inferred from homology"/>
<organism evidence="3 4">
    <name type="scientific">Ramlibacter alkalitolerans</name>
    <dbReference type="NCBI Taxonomy" id="2039631"/>
    <lineage>
        <taxon>Bacteria</taxon>
        <taxon>Pseudomonadati</taxon>
        <taxon>Pseudomonadota</taxon>
        <taxon>Betaproteobacteria</taxon>
        <taxon>Burkholderiales</taxon>
        <taxon>Comamonadaceae</taxon>
        <taxon>Ramlibacter</taxon>
    </lineage>
</organism>
<dbReference type="EMBL" id="JAEQND010000008">
    <property type="protein sequence ID" value="MBL0426455.1"/>
    <property type="molecule type" value="Genomic_DNA"/>
</dbReference>
<evidence type="ECO:0000256" key="1">
    <source>
        <dbReference type="PIRNR" id="PIRNR006386"/>
    </source>
</evidence>
<dbReference type="Proteomes" id="UP000622707">
    <property type="component" value="Unassembled WGS sequence"/>
</dbReference>
<name>A0ABS1JQB4_9BURK</name>
<sequence length="215" mass="23824">MKHITFHFDFISPYAYLAFEKLPEALKGLSYRVDYRPVLFAAMLKHHGQLGPAEIAPKRDWTYRQVLWLAHAHGIPLQLPAAHPFNPLGALRLALACGQDGLVNRYVAETVFRHVWRGGADAADAQRLAELRALLQPPRDPADEAVKAELKANTEAAIARGLFGVPTCEVDGRVFWGFDALPMLREYLEGNAWFAGGAWEQAADLPTGQTRKGNA</sequence>
<gene>
    <name evidence="3" type="ORF">JI746_15180</name>
</gene>
<dbReference type="PANTHER" id="PTHR42943:SF2">
    <property type="entry name" value="GLUTATHIONE S-TRANSFERASE KAPPA 1"/>
    <property type="match status" value="1"/>
</dbReference>
<dbReference type="InterPro" id="IPR051924">
    <property type="entry name" value="GST_Kappa/NadH"/>
</dbReference>
<keyword evidence="4" id="KW-1185">Reference proteome</keyword>
<dbReference type="PANTHER" id="PTHR42943">
    <property type="entry name" value="GLUTATHIONE S-TRANSFERASE KAPPA"/>
    <property type="match status" value="1"/>
</dbReference>
<keyword evidence="1 3" id="KW-0413">Isomerase</keyword>
<dbReference type="GO" id="GO:0016853">
    <property type="term" value="F:isomerase activity"/>
    <property type="evidence" value="ECO:0007669"/>
    <property type="project" value="UniProtKB-KW"/>
</dbReference>
<evidence type="ECO:0000313" key="4">
    <source>
        <dbReference type="Proteomes" id="UP000622707"/>
    </source>
</evidence>
<dbReference type="Gene3D" id="3.40.30.10">
    <property type="entry name" value="Glutaredoxin"/>
    <property type="match status" value="1"/>
</dbReference>
<dbReference type="SUPFAM" id="SSF52833">
    <property type="entry name" value="Thioredoxin-like"/>
    <property type="match status" value="1"/>
</dbReference>
<comment type="catalytic activity">
    <reaction evidence="1">
        <text>2-hydroxychromene-2-carboxylate = (3E)-4-(2-hydroxyphenyl)-2-oxobut-3-enoate</text>
        <dbReference type="Rhea" id="RHEA:27401"/>
        <dbReference type="ChEBI" id="CHEBI:59350"/>
        <dbReference type="ChEBI" id="CHEBI:59353"/>
        <dbReference type="EC" id="5.99.1.4"/>
    </reaction>
</comment>
<comment type="caution">
    <text evidence="3">The sequence shown here is derived from an EMBL/GenBank/DDBJ whole genome shotgun (WGS) entry which is preliminary data.</text>
</comment>
<feature type="domain" description="DSBA-like thioredoxin" evidence="2">
    <location>
        <begin position="4"/>
        <end position="188"/>
    </location>
</feature>
<dbReference type="InterPro" id="IPR001853">
    <property type="entry name" value="DSBA-like_thioredoxin_dom"/>
</dbReference>
<dbReference type="CDD" id="cd03022">
    <property type="entry name" value="DsbA_HCCA_Iso"/>
    <property type="match status" value="1"/>
</dbReference>
<evidence type="ECO:0000313" key="3">
    <source>
        <dbReference type="EMBL" id="MBL0426455.1"/>
    </source>
</evidence>
<dbReference type="InterPro" id="IPR014440">
    <property type="entry name" value="HCCAis_GSTk"/>
</dbReference>
<dbReference type="Pfam" id="PF01323">
    <property type="entry name" value="DSBA"/>
    <property type="match status" value="1"/>
</dbReference>
<dbReference type="RefSeq" id="WP_201690614.1">
    <property type="nucleotide sequence ID" value="NZ_JAEQND010000008.1"/>
</dbReference>
<dbReference type="InterPro" id="IPR036249">
    <property type="entry name" value="Thioredoxin-like_sf"/>
</dbReference>
<reference evidence="3 4" key="1">
    <citation type="journal article" date="2017" name="Int. J. Syst. Evol. Microbiol.">
        <title>Ramlibacter alkalitolerans sp. nov., alkali-tolerant bacterium isolated from soil of ginseng.</title>
        <authorList>
            <person name="Lee D.H."/>
            <person name="Cha C.J."/>
        </authorList>
    </citation>
    <scope>NUCLEOTIDE SEQUENCE [LARGE SCALE GENOMIC DNA]</scope>
    <source>
        <strain evidence="3 4">KACC 19305</strain>
    </source>
</reference>
<accession>A0ABS1JQB4</accession>
<comment type="similarity">
    <text evidence="1">Belongs to the GST superfamily. NadH family.</text>
</comment>
<dbReference type="InterPro" id="IPR044087">
    <property type="entry name" value="NahD-like"/>
</dbReference>
<protein>
    <recommendedName>
        <fullName evidence="1">2-hydroxychromene-2-carboxylate isomerase</fullName>
        <ecNumber evidence="1">5.99.1.4</ecNumber>
    </recommendedName>
</protein>
<dbReference type="PIRSF" id="PIRSF006386">
    <property type="entry name" value="HCCAis_GSTk"/>
    <property type="match status" value="1"/>
</dbReference>
<evidence type="ECO:0000259" key="2">
    <source>
        <dbReference type="Pfam" id="PF01323"/>
    </source>
</evidence>
<dbReference type="EC" id="5.99.1.4" evidence="1"/>